<evidence type="ECO:0000313" key="10">
    <source>
        <dbReference type="Proteomes" id="UP000198651"/>
    </source>
</evidence>
<dbReference type="InterPro" id="IPR003400">
    <property type="entry name" value="ExbD"/>
</dbReference>
<evidence type="ECO:0000256" key="8">
    <source>
        <dbReference type="SAM" id="Phobius"/>
    </source>
</evidence>
<sequence length="142" mass="15253">MLERSNRRDIIAPLNIIPLIDIMLVLLAIFMITAPVMNVSDIHLPIVSAGNQSSPNPNQGLSIKINLDGIHFLGLAGTADKVLTPSELRGELASYSNRDSMEISILADEKVPYGQVMGVFSVIRSLGFVNLNLVVQDGTGGL</sequence>
<evidence type="ECO:0000256" key="6">
    <source>
        <dbReference type="ARBA" id="ARBA00023136"/>
    </source>
</evidence>
<accession>A0A0S4M2U5</accession>
<feature type="transmembrane region" description="Helical" evidence="8">
    <location>
        <begin position="12"/>
        <end position="32"/>
    </location>
</feature>
<keyword evidence="6 8" id="KW-0472">Membrane</keyword>
<dbReference type="OrthoDB" id="9798629at2"/>
<keyword evidence="4 7" id="KW-0812">Transmembrane</keyword>
<keyword evidence="10" id="KW-1185">Reference proteome</keyword>
<evidence type="ECO:0000313" key="9">
    <source>
        <dbReference type="EMBL" id="CUT17308.1"/>
    </source>
</evidence>
<dbReference type="Proteomes" id="UP000198651">
    <property type="component" value="Chromosome I"/>
</dbReference>
<keyword evidence="3" id="KW-1003">Cell membrane</keyword>
<dbReference type="PANTHER" id="PTHR30558">
    <property type="entry name" value="EXBD MEMBRANE COMPONENT OF PMF-DRIVEN MACROMOLECULE IMPORT SYSTEM"/>
    <property type="match status" value="1"/>
</dbReference>
<dbReference type="PANTHER" id="PTHR30558:SF7">
    <property type="entry name" value="TOL-PAL SYSTEM PROTEIN TOLR"/>
    <property type="match status" value="1"/>
</dbReference>
<dbReference type="STRING" id="1561003.Ark11_0459"/>
<evidence type="ECO:0000256" key="7">
    <source>
        <dbReference type="RuleBase" id="RU003879"/>
    </source>
</evidence>
<comment type="subcellular location">
    <subcellularLocation>
        <location evidence="1">Cell membrane</location>
        <topology evidence="1">Single-pass membrane protein</topology>
    </subcellularLocation>
    <subcellularLocation>
        <location evidence="7">Cell membrane</location>
        <topology evidence="7">Single-pass type II membrane protein</topology>
    </subcellularLocation>
</comment>
<evidence type="ECO:0000256" key="5">
    <source>
        <dbReference type="ARBA" id="ARBA00022989"/>
    </source>
</evidence>
<dbReference type="EMBL" id="LN906597">
    <property type="protein sequence ID" value="CUT17308.1"/>
    <property type="molecule type" value="Genomic_DNA"/>
</dbReference>
<gene>
    <name evidence="9" type="ORF">Ark11_0459</name>
</gene>
<keyword evidence="7" id="KW-0653">Protein transport</keyword>
<comment type="similarity">
    <text evidence="2 7">Belongs to the ExbD/TolR family.</text>
</comment>
<evidence type="ECO:0000256" key="1">
    <source>
        <dbReference type="ARBA" id="ARBA00004162"/>
    </source>
</evidence>
<organism evidence="9 10">
    <name type="scientific">Candidatus Ichthyocystis hellenicum</name>
    <dbReference type="NCBI Taxonomy" id="1561003"/>
    <lineage>
        <taxon>Bacteria</taxon>
        <taxon>Pseudomonadati</taxon>
        <taxon>Pseudomonadota</taxon>
        <taxon>Betaproteobacteria</taxon>
        <taxon>Burkholderiales</taxon>
        <taxon>Candidatus Ichthyocystis</taxon>
    </lineage>
</organism>
<dbReference type="GO" id="GO:0015031">
    <property type="term" value="P:protein transport"/>
    <property type="evidence" value="ECO:0007669"/>
    <property type="project" value="UniProtKB-KW"/>
</dbReference>
<dbReference type="GO" id="GO:0022857">
    <property type="term" value="F:transmembrane transporter activity"/>
    <property type="evidence" value="ECO:0007669"/>
    <property type="project" value="InterPro"/>
</dbReference>
<dbReference type="AlphaFoldDB" id="A0A0S4M2U5"/>
<dbReference type="Gene3D" id="3.30.420.270">
    <property type="match status" value="1"/>
</dbReference>
<keyword evidence="7" id="KW-0813">Transport</keyword>
<dbReference type="GO" id="GO:0005886">
    <property type="term" value="C:plasma membrane"/>
    <property type="evidence" value="ECO:0007669"/>
    <property type="project" value="UniProtKB-SubCell"/>
</dbReference>
<name>A0A0S4M2U5_9BURK</name>
<proteinExistence type="inferred from homology"/>
<dbReference type="PATRIC" id="fig|1561003.3.peg.476"/>
<dbReference type="Pfam" id="PF02472">
    <property type="entry name" value="ExbD"/>
    <property type="match status" value="1"/>
</dbReference>
<evidence type="ECO:0000256" key="4">
    <source>
        <dbReference type="ARBA" id="ARBA00022692"/>
    </source>
</evidence>
<keyword evidence="5 8" id="KW-1133">Transmembrane helix</keyword>
<protein>
    <submittedName>
        <fullName evidence="9">Putative transport protein, TolR family</fullName>
    </submittedName>
</protein>
<evidence type="ECO:0000256" key="3">
    <source>
        <dbReference type="ARBA" id="ARBA00022475"/>
    </source>
</evidence>
<evidence type="ECO:0000256" key="2">
    <source>
        <dbReference type="ARBA" id="ARBA00005811"/>
    </source>
</evidence>
<dbReference type="RefSeq" id="WP_092342042.1">
    <property type="nucleotide sequence ID" value="NZ_FLSL01000103.1"/>
</dbReference>
<reference evidence="10" key="1">
    <citation type="submission" date="2015-11" db="EMBL/GenBank/DDBJ databases">
        <authorList>
            <person name="Seth-Smith H.M.B."/>
        </authorList>
    </citation>
    <scope>NUCLEOTIDE SEQUENCE [LARGE SCALE GENOMIC DNA]</scope>
    <source>
        <strain evidence="10">2013Ark11</strain>
    </source>
</reference>